<organism evidence="3">
    <name type="scientific">Pseudomonas saudimassiliensis</name>
    <dbReference type="NCBI Taxonomy" id="1461581"/>
    <lineage>
        <taxon>Bacteria</taxon>
        <taxon>Pseudomonadati</taxon>
        <taxon>Pseudomonadota</taxon>
        <taxon>Gammaproteobacteria</taxon>
        <taxon>Pseudomonadales</taxon>
        <taxon>Pseudomonadaceae</taxon>
        <taxon>Pseudomonas</taxon>
    </lineage>
</organism>
<accession>A0A078MIW3</accession>
<dbReference type="NCBIfam" id="TIGR02282">
    <property type="entry name" value="MltB"/>
    <property type="match status" value="1"/>
</dbReference>
<reference evidence="3" key="1">
    <citation type="submission" date="2014-07" db="EMBL/GenBank/DDBJ databases">
        <authorList>
            <person name="Urmite Genomes Urmite Genomes"/>
        </authorList>
    </citation>
    <scope>NUCLEOTIDE SEQUENCE</scope>
    <source>
        <strain evidence="3">12M76_air</strain>
    </source>
</reference>
<dbReference type="Gene3D" id="1.10.530.10">
    <property type="match status" value="1"/>
</dbReference>
<dbReference type="EMBL" id="LK391969">
    <property type="protein sequence ID" value="CEF27604.1"/>
    <property type="molecule type" value="Genomic_DNA"/>
</dbReference>
<dbReference type="PANTHER" id="PTHR30163:SF9">
    <property type="entry name" value="MEMBRANE-BOUND LYTIC MUREIN TRANSGLYCOSYLASE B"/>
    <property type="match status" value="1"/>
</dbReference>
<dbReference type="SUPFAM" id="SSF53955">
    <property type="entry name" value="Lysozyme-like"/>
    <property type="match status" value="1"/>
</dbReference>
<evidence type="ECO:0000256" key="1">
    <source>
        <dbReference type="PIRSR" id="PIRSR611757-1"/>
    </source>
</evidence>
<feature type="domain" description="Transglycosylase SLT" evidence="2">
    <location>
        <begin position="39"/>
        <end position="332"/>
    </location>
</feature>
<dbReference type="AlphaFoldDB" id="A0A078MIW3"/>
<dbReference type="InterPro" id="IPR031304">
    <property type="entry name" value="SLT_2"/>
</dbReference>
<name>A0A078MIW3_9PSED</name>
<dbReference type="Gene3D" id="1.10.8.350">
    <property type="entry name" value="Bacterial muramidase"/>
    <property type="match status" value="1"/>
</dbReference>
<proteinExistence type="predicted"/>
<protein>
    <submittedName>
        <fullName evidence="3">Membrane-bound lytic murein transglycosylase B</fullName>
    </submittedName>
</protein>
<evidence type="ECO:0000313" key="3">
    <source>
        <dbReference type="EMBL" id="CEA06179.1"/>
    </source>
</evidence>
<gene>
    <name evidence="3" type="primary">mltB</name>
    <name evidence="3" type="ORF">BN1049_02557</name>
</gene>
<dbReference type="PATRIC" id="fig|1461581.3.peg.2521"/>
<dbReference type="GO" id="GO:0009253">
    <property type="term" value="P:peptidoglycan catabolic process"/>
    <property type="evidence" value="ECO:0007669"/>
    <property type="project" value="TreeGrafter"/>
</dbReference>
<dbReference type="FunFam" id="1.10.8.350:FF:000001">
    <property type="entry name" value="Lytic murein transglycosylase B"/>
    <property type="match status" value="1"/>
</dbReference>
<dbReference type="EMBL" id="LM997413">
    <property type="protein sequence ID" value="CEA06179.1"/>
    <property type="molecule type" value="Genomic_DNA"/>
</dbReference>
<feature type="active site" evidence="1">
    <location>
        <position position="134"/>
    </location>
</feature>
<dbReference type="CDD" id="cd13399">
    <property type="entry name" value="Slt35-like"/>
    <property type="match status" value="1"/>
</dbReference>
<dbReference type="PANTHER" id="PTHR30163">
    <property type="entry name" value="MEMBRANE-BOUND LYTIC MUREIN TRANSGLYCOSYLASE B"/>
    <property type="match status" value="1"/>
</dbReference>
<dbReference type="Pfam" id="PF13406">
    <property type="entry name" value="SLT_2"/>
    <property type="match status" value="1"/>
</dbReference>
<dbReference type="InterPro" id="IPR043426">
    <property type="entry name" value="MltB-like"/>
</dbReference>
<dbReference type="InterPro" id="IPR011757">
    <property type="entry name" value="Lytic_transglycosylase_MltB"/>
</dbReference>
<dbReference type="GO" id="GO:0008933">
    <property type="term" value="F:peptidoglycan lytic transglycosylase activity"/>
    <property type="evidence" value="ECO:0007669"/>
    <property type="project" value="TreeGrafter"/>
</dbReference>
<dbReference type="InterPro" id="IPR023346">
    <property type="entry name" value="Lysozyme-like_dom_sf"/>
</dbReference>
<evidence type="ECO:0000259" key="2">
    <source>
        <dbReference type="Pfam" id="PF13406"/>
    </source>
</evidence>
<sequence length="340" mass="38108">MLMIDRVSGWLRSNALGALLVAGFSPGLLAAGPYTAEHPGVDPFVEEMRREYGFNPEHVRGLLEQAERKESILEAIARPAERVRPWHEYRKIFIIDKRVQDGVAFWDKHADALARAEEVYGVEAEVILAILGVETFYGGNKGSHRVIDALTTLGFDYPPRADFFRGQLKSFLVLTREQQVDPLELTGSYAGAMGFPQFIPSSYQAYAVDFDEDGVTDIWNNPVDAIGSIANYFAEHKWQHGAGVAVAAEVSGEDYAKGFTLDRGLEAKITVGELKKLGWKPQQPLDDSTEVMAFEFDAGEHKQYWLGLNNLHVITRYNRSVMYAMVVHQLADLIREARDQ</sequence>